<keyword evidence="1" id="KW-1015">Disulfide bond</keyword>
<dbReference type="InterPro" id="IPR000421">
    <property type="entry name" value="FA58C"/>
</dbReference>
<feature type="domain" description="F5/8 type C" evidence="3">
    <location>
        <begin position="189"/>
        <end position="345"/>
    </location>
</feature>
<dbReference type="Proteomes" id="UP000618051">
    <property type="component" value="Unassembled WGS sequence"/>
</dbReference>
<dbReference type="SUPFAM" id="SSF49785">
    <property type="entry name" value="Galactose-binding domain-like"/>
    <property type="match status" value="1"/>
</dbReference>
<dbReference type="OrthoDB" id="9973968at2759"/>
<reference evidence="4" key="1">
    <citation type="submission" date="2020-10" db="EMBL/GenBank/DDBJ databases">
        <title>Feather gene expression reveals the developmental basis of iridescence in African starlings.</title>
        <authorList>
            <person name="Rubenstein D.R."/>
        </authorList>
    </citation>
    <scope>NUCLEOTIDE SEQUENCE</scope>
    <source>
        <strain evidence="4">SS15</strain>
        <tissue evidence="4">Liver</tissue>
    </source>
</reference>
<evidence type="ECO:0000256" key="1">
    <source>
        <dbReference type="ARBA" id="ARBA00023157"/>
    </source>
</evidence>
<dbReference type="CDD" id="cd00057">
    <property type="entry name" value="FA58C"/>
    <property type="match status" value="1"/>
</dbReference>
<dbReference type="PANTHER" id="PTHR24543:SF295">
    <property type="entry name" value="RETINOSCHISIN"/>
    <property type="match status" value="1"/>
</dbReference>
<feature type="compositionally biased region" description="Low complexity" evidence="2">
    <location>
        <begin position="127"/>
        <end position="142"/>
    </location>
</feature>
<dbReference type="Pfam" id="PF00754">
    <property type="entry name" value="F5_F8_type_C"/>
    <property type="match status" value="1"/>
</dbReference>
<evidence type="ECO:0000313" key="5">
    <source>
        <dbReference type="EMBL" id="KAI1241576.1"/>
    </source>
</evidence>
<evidence type="ECO:0000259" key="3">
    <source>
        <dbReference type="PROSITE" id="PS50022"/>
    </source>
</evidence>
<dbReference type="InterPro" id="IPR008979">
    <property type="entry name" value="Galactose-bd-like_sf"/>
</dbReference>
<dbReference type="PROSITE" id="PS50022">
    <property type="entry name" value="FA58C_3"/>
    <property type="match status" value="1"/>
</dbReference>
<accession>A0A835NZ61</accession>
<dbReference type="Gene3D" id="2.60.120.260">
    <property type="entry name" value="Galactose-binding domain-like"/>
    <property type="match status" value="1"/>
</dbReference>
<dbReference type="PROSITE" id="PS01285">
    <property type="entry name" value="FA58C_1"/>
    <property type="match status" value="1"/>
</dbReference>
<dbReference type="EMBL" id="JADDUC020000002">
    <property type="protein sequence ID" value="KAI1241576.1"/>
    <property type="molecule type" value="Genomic_DNA"/>
</dbReference>
<dbReference type="EMBL" id="JADDUC010000022">
    <property type="protein sequence ID" value="KAG0125242.1"/>
    <property type="molecule type" value="Genomic_DNA"/>
</dbReference>
<organism evidence="4">
    <name type="scientific">Lamprotornis superbus</name>
    <dbReference type="NCBI Taxonomy" id="245042"/>
    <lineage>
        <taxon>Eukaryota</taxon>
        <taxon>Metazoa</taxon>
        <taxon>Chordata</taxon>
        <taxon>Craniata</taxon>
        <taxon>Vertebrata</taxon>
        <taxon>Euteleostomi</taxon>
        <taxon>Archelosauria</taxon>
        <taxon>Archosauria</taxon>
        <taxon>Dinosauria</taxon>
        <taxon>Saurischia</taxon>
        <taxon>Theropoda</taxon>
        <taxon>Coelurosauria</taxon>
        <taxon>Aves</taxon>
        <taxon>Neognathae</taxon>
        <taxon>Neoaves</taxon>
        <taxon>Telluraves</taxon>
        <taxon>Australaves</taxon>
        <taxon>Passeriformes</taxon>
        <taxon>Sturnidae</taxon>
        <taxon>Lamprotornis</taxon>
    </lineage>
</organism>
<evidence type="ECO:0000313" key="6">
    <source>
        <dbReference type="Proteomes" id="UP000618051"/>
    </source>
</evidence>
<evidence type="ECO:0000256" key="2">
    <source>
        <dbReference type="SAM" id="MobiDB-lite"/>
    </source>
</evidence>
<gene>
    <name evidence="5" type="ORF">IHE44_0005054</name>
    <name evidence="4" type="ORF">IHE44_005619</name>
</gene>
<sequence>MCGHTWVLVPAGDTMSSAGETGWAFGQPGFGCRSPWMGTLLSPGQPGFPCFWVDTDLHVSWRSCRHSSTDHLKPTLFRNEGAVCTTHGLMEPAWRGHGKSPGGKSTKAITKRVGRGAVLAKGTWRPATAATGTPGTIASGTGARRDGENATNDERLELWHSKACKCDCQGGPNSVWSSENNGLECMPECPYHKPLGFESGAVTPDQISCSNPEQYTGWYSSWTANKARLNGQGFGCAWLSKYQDTAQWLQIDLKEVKVISGILTQGRCDADEWMTKYSVQYRTDENLNWVYYKDQTGNNRVFYGNSDRSSSVQNLLRPPIVARYIRLIPLGWHVRIAIRMELLECLAKCG</sequence>
<comment type="caution">
    <text evidence="4">The sequence shown here is derived from an EMBL/GenBank/DDBJ whole genome shotgun (WGS) entry which is preliminary data.</text>
</comment>
<dbReference type="AlphaFoldDB" id="A0A835NZ61"/>
<protein>
    <recommendedName>
        <fullName evidence="3">F5/8 type C domain-containing protein</fullName>
    </recommendedName>
</protein>
<dbReference type="SMART" id="SM00231">
    <property type="entry name" value="FA58C"/>
    <property type="match status" value="1"/>
</dbReference>
<name>A0A835NZ61_9PASS</name>
<keyword evidence="6" id="KW-1185">Reference proteome</keyword>
<proteinExistence type="predicted"/>
<evidence type="ECO:0000313" key="4">
    <source>
        <dbReference type="EMBL" id="KAG0125242.1"/>
    </source>
</evidence>
<dbReference type="PANTHER" id="PTHR24543">
    <property type="entry name" value="MULTICOPPER OXIDASE-RELATED"/>
    <property type="match status" value="1"/>
</dbReference>
<dbReference type="FunFam" id="2.60.120.260:FF:000002">
    <property type="entry name" value="Coagulation factor VIII"/>
    <property type="match status" value="1"/>
</dbReference>
<feature type="region of interest" description="Disordered" evidence="2">
    <location>
        <begin position="127"/>
        <end position="149"/>
    </location>
</feature>
<reference evidence="5" key="3">
    <citation type="submission" date="2022-01" db="EMBL/GenBank/DDBJ databases">
        <authorList>
            <person name="Rubenstein D.R."/>
        </authorList>
    </citation>
    <scope>NUCLEOTIDE SEQUENCE</scope>
    <source>
        <strain evidence="5">SS15</strain>
        <tissue evidence="5">Liver</tissue>
    </source>
</reference>
<reference evidence="5 6" key="2">
    <citation type="journal article" date="2021" name="J. Hered.">
        <title>Feather Gene Expression Elucidates the Developmental Basis of Plumage Iridescence in African Starlings.</title>
        <authorList>
            <person name="Rubenstein D.R."/>
            <person name="Corvelo A."/>
            <person name="MacManes M.D."/>
            <person name="Maia R."/>
            <person name="Narzisi G."/>
            <person name="Rousaki A."/>
            <person name="Vandenabeele P."/>
            <person name="Shawkey M.D."/>
            <person name="Solomon J."/>
        </authorList>
    </citation>
    <scope>NUCLEOTIDE SEQUENCE [LARGE SCALE GENOMIC DNA]</scope>
    <source>
        <strain evidence="5">SS15</strain>
    </source>
</reference>